<dbReference type="Proteomes" id="UP000728032">
    <property type="component" value="Unassembled WGS sequence"/>
</dbReference>
<dbReference type="PANTHER" id="PTHR43489">
    <property type="entry name" value="ISOMERASE"/>
    <property type="match status" value="1"/>
</dbReference>
<keyword evidence="4" id="KW-1185">Reference proteome</keyword>
<dbReference type="GO" id="GO:0008903">
    <property type="term" value="F:hydroxypyruvate isomerase activity"/>
    <property type="evidence" value="ECO:0007669"/>
    <property type="project" value="TreeGrafter"/>
</dbReference>
<proteinExistence type="predicted"/>
<evidence type="ECO:0000313" key="3">
    <source>
        <dbReference type="EMBL" id="CAD7664943.1"/>
    </source>
</evidence>
<dbReference type="InterPro" id="IPR050417">
    <property type="entry name" value="Sugar_Epim/Isomerase"/>
</dbReference>
<dbReference type="AlphaFoldDB" id="A0A7R9MR04"/>
<feature type="domain" description="Xylose isomerase-like TIM barrel" evidence="2">
    <location>
        <begin position="1"/>
        <end position="69"/>
    </location>
</feature>
<evidence type="ECO:0000313" key="4">
    <source>
        <dbReference type="Proteomes" id="UP000728032"/>
    </source>
</evidence>
<sequence>MLDTYHLQRLHGNLTHYINDLGPYVGHVQISQVPDRDCPVGEGEINHNYALKQISRVYDGYVGLEYKSGSICVLISYDKSSDSFVWLNQFKDL</sequence>
<dbReference type="Pfam" id="PF01261">
    <property type="entry name" value="AP_endonuc_2"/>
    <property type="match status" value="1"/>
</dbReference>
<evidence type="ECO:0000259" key="2">
    <source>
        <dbReference type="Pfam" id="PF01261"/>
    </source>
</evidence>
<dbReference type="InterPro" id="IPR036237">
    <property type="entry name" value="Xyl_isomerase-like_sf"/>
</dbReference>
<dbReference type="PANTHER" id="PTHR43489:SF6">
    <property type="entry name" value="HYDROXYPYRUVATE ISOMERASE-RELATED"/>
    <property type="match status" value="1"/>
</dbReference>
<protein>
    <recommendedName>
        <fullName evidence="2">Xylose isomerase-like TIM barrel domain-containing protein</fullName>
    </recommendedName>
</protein>
<dbReference type="OrthoDB" id="4214675at2759"/>
<accession>A0A7R9MR04</accession>
<name>A0A7R9MR04_9ACAR</name>
<dbReference type="InterPro" id="IPR013022">
    <property type="entry name" value="Xyl_isomerase-like_TIM-brl"/>
</dbReference>
<gene>
    <name evidence="3" type="ORF">ONB1V03_LOCUS21501</name>
</gene>
<reference evidence="3" key="1">
    <citation type="submission" date="2020-11" db="EMBL/GenBank/DDBJ databases">
        <authorList>
            <person name="Tran Van P."/>
        </authorList>
    </citation>
    <scope>NUCLEOTIDE SEQUENCE</scope>
</reference>
<dbReference type="SUPFAM" id="SSF51658">
    <property type="entry name" value="Xylose isomerase-like"/>
    <property type="match status" value="1"/>
</dbReference>
<dbReference type="GO" id="GO:0046487">
    <property type="term" value="P:glyoxylate metabolic process"/>
    <property type="evidence" value="ECO:0007669"/>
    <property type="project" value="TreeGrafter"/>
</dbReference>
<dbReference type="Gene3D" id="3.20.20.150">
    <property type="entry name" value="Divalent-metal-dependent TIM barrel enzymes"/>
    <property type="match status" value="1"/>
</dbReference>
<organism evidence="3">
    <name type="scientific">Oppiella nova</name>
    <dbReference type="NCBI Taxonomy" id="334625"/>
    <lineage>
        <taxon>Eukaryota</taxon>
        <taxon>Metazoa</taxon>
        <taxon>Ecdysozoa</taxon>
        <taxon>Arthropoda</taxon>
        <taxon>Chelicerata</taxon>
        <taxon>Arachnida</taxon>
        <taxon>Acari</taxon>
        <taxon>Acariformes</taxon>
        <taxon>Sarcoptiformes</taxon>
        <taxon>Oribatida</taxon>
        <taxon>Brachypylina</taxon>
        <taxon>Oppioidea</taxon>
        <taxon>Oppiidae</taxon>
        <taxon>Oppiella</taxon>
    </lineage>
</organism>
<evidence type="ECO:0000256" key="1">
    <source>
        <dbReference type="ARBA" id="ARBA00023235"/>
    </source>
</evidence>
<keyword evidence="1" id="KW-0413">Isomerase</keyword>
<dbReference type="EMBL" id="OC956998">
    <property type="protein sequence ID" value="CAD7664943.1"/>
    <property type="molecule type" value="Genomic_DNA"/>
</dbReference>
<dbReference type="EMBL" id="CAJPVJ010042173">
    <property type="protein sequence ID" value="CAG2182080.1"/>
    <property type="molecule type" value="Genomic_DNA"/>
</dbReference>